<keyword evidence="2 3" id="KW-0862">Zinc</keyword>
<dbReference type="GO" id="GO:0008270">
    <property type="term" value="F:zinc ion binding"/>
    <property type="evidence" value="ECO:0007669"/>
    <property type="project" value="UniProtKB-UniRule"/>
</dbReference>
<dbReference type="GO" id="GO:0006508">
    <property type="term" value="P:proteolysis"/>
    <property type="evidence" value="ECO:0007669"/>
    <property type="project" value="UniProtKB-KW"/>
</dbReference>
<keyword evidence="3" id="KW-0732">Signal</keyword>
<reference evidence="6" key="2">
    <citation type="submission" date="2020-10" db="UniProtKB">
        <authorList>
            <consortium name="WormBaseParasite"/>
        </authorList>
    </citation>
    <scope>IDENTIFICATION</scope>
</reference>
<sequence>MSSIALLKWGFIAVALTVLVAGKQHVQRYKTAKRVDIFRQRAGDIGQFRDILKSAKNHPANALPPTSRYKWKTQDSNGNYQIPYVIKGPFIRSEYRMILSAMLRIEKNTCIRFTTRKQERDHIYILNREGDGCYSYVGNHGGRGNVNLESSSSASCMYDDIVIHELLHAVGLWHEHMRHDRDKFIKVHYENIERGMAPQFAKIPPKDGVTYGVPYDYRSVMHYDKSAFAKRSGLITMETLDKSAQNAIGTAKDANAHDYGKVCAIYGCETCPGMPGYDLDELRKNSNI</sequence>
<evidence type="ECO:0000256" key="3">
    <source>
        <dbReference type="RuleBase" id="RU361183"/>
    </source>
</evidence>
<feature type="binding site" evidence="2">
    <location>
        <position position="168"/>
    </location>
    <ligand>
        <name>Zn(2+)</name>
        <dbReference type="ChEBI" id="CHEBI:29105"/>
        <note>catalytic</note>
    </ligand>
</feature>
<organism evidence="5 6">
    <name type="scientific">Panagrellus redivivus</name>
    <name type="common">Microworm</name>
    <dbReference type="NCBI Taxonomy" id="6233"/>
    <lineage>
        <taxon>Eukaryota</taxon>
        <taxon>Metazoa</taxon>
        <taxon>Ecdysozoa</taxon>
        <taxon>Nematoda</taxon>
        <taxon>Chromadorea</taxon>
        <taxon>Rhabditida</taxon>
        <taxon>Tylenchina</taxon>
        <taxon>Panagrolaimomorpha</taxon>
        <taxon>Panagrolaimoidea</taxon>
        <taxon>Panagrolaimidae</taxon>
        <taxon>Panagrellus</taxon>
    </lineage>
</organism>
<dbReference type="PRINTS" id="PR00480">
    <property type="entry name" value="ASTACIN"/>
</dbReference>
<dbReference type="PROSITE" id="PS51864">
    <property type="entry name" value="ASTACIN"/>
    <property type="match status" value="1"/>
</dbReference>
<dbReference type="WBParaSite" id="Pan_g14851.t1">
    <property type="protein sequence ID" value="Pan_g14851.t1"/>
    <property type="gene ID" value="Pan_g14851"/>
</dbReference>
<reference evidence="5" key="1">
    <citation type="journal article" date="2013" name="Genetics">
        <title>The draft genome and transcriptome of Panagrellus redivivus are shaped by the harsh demands of a free-living lifestyle.</title>
        <authorList>
            <person name="Srinivasan J."/>
            <person name="Dillman A.R."/>
            <person name="Macchietto M.G."/>
            <person name="Heikkinen L."/>
            <person name="Lakso M."/>
            <person name="Fracchia K.M."/>
            <person name="Antoshechkin I."/>
            <person name="Mortazavi A."/>
            <person name="Wong G."/>
            <person name="Sternberg P.W."/>
        </authorList>
    </citation>
    <scope>NUCLEOTIDE SEQUENCE [LARGE SCALE GENOMIC DNA]</scope>
    <source>
        <strain evidence="5">MT8872</strain>
    </source>
</reference>
<proteinExistence type="predicted"/>
<feature type="chain" id="PRO_5029032208" description="Metalloendopeptidase" evidence="3">
    <location>
        <begin position="23"/>
        <end position="288"/>
    </location>
</feature>
<feature type="binding site" evidence="2">
    <location>
        <position position="164"/>
    </location>
    <ligand>
        <name>Zn(2+)</name>
        <dbReference type="ChEBI" id="CHEBI:29105"/>
        <note>catalytic</note>
    </ligand>
</feature>
<keyword evidence="5" id="KW-1185">Reference proteome</keyword>
<evidence type="ECO:0000313" key="6">
    <source>
        <dbReference type="WBParaSite" id="Pan_g14851.t1"/>
    </source>
</evidence>
<keyword evidence="1" id="KW-1015">Disulfide bond</keyword>
<name>A0A7E4V0W7_PANRE</name>
<keyword evidence="2 3" id="KW-0378">Hydrolase</keyword>
<comment type="cofactor">
    <cofactor evidence="2 3">
        <name>Zn(2+)</name>
        <dbReference type="ChEBI" id="CHEBI:29105"/>
    </cofactor>
    <text evidence="2 3">Binds 1 zinc ion per subunit.</text>
</comment>
<dbReference type="SUPFAM" id="SSF55486">
    <property type="entry name" value="Metalloproteases ('zincins'), catalytic domain"/>
    <property type="match status" value="1"/>
</dbReference>
<evidence type="ECO:0000259" key="4">
    <source>
        <dbReference type="PROSITE" id="PS51864"/>
    </source>
</evidence>
<dbReference type="GO" id="GO:0004222">
    <property type="term" value="F:metalloendopeptidase activity"/>
    <property type="evidence" value="ECO:0007669"/>
    <property type="project" value="UniProtKB-UniRule"/>
</dbReference>
<keyword evidence="2 3" id="KW-0479">Metal-binding</keyword>
<keyword evidence="2 3" id="KW-0482">Metalloprotease</keyword>
<dbReference type="Pfam" id="PF01400">
    <property type="entry name" value="Astacin"/>
    <property type="match status" value="1"/>
</dbReference>
<feature type="domain" description="Peptidase M12A" evidence="4">
    <location>
        <begin position="61"/>
        <end position="272"/>
    </location>
</feature>
<dbReference type="PANTHER" id="PTHR10127:SF880">
    <property type="entry name" value="ZINC METALLOPROTEINASE NAS-5"/>
    <property type="match status" value="1"/>
</dbReference>
<dbReference type="Proteomes" id="UP000492821">
    <property type="component" value="Unassembled WGS sequence"/>
</dbReference>
<dbReference type="SMART" id="SM00235">
    <property type="entry name" value="ZnMc"/>
    <property type="match status" value="1"/>
</dbReference>
<accession>A0A7E4V0W7</accession>
<dbReference type="EC" id="3.4.24.-" evidence="3"/>
<comment type="caution">
    <text evidence="2">Lacks conserved residue(s) required for the propagation of feature annotation.</text>
</comment>
<dbReference type="PANTHER" id="PTHR10127">
    <property type="entry name" value="DISCOIDIN, CUB, EGF, LAMININ , AND ZINC METALLOPROTEASE DOMAIN CONTAINING"/>
    <property type="match status" value="1"/>
</dbReference>
<dbReference type="CDD" id="cd04280">
    <property type="entry name" value="ZnMc_astacin_like"/>
    <property type="match status" value="1"/>
</dbReference>
<dbReference type="AlphaFoldDB" id="A0A7E4V0W7"/>
<dbReference type="InterPro" id="IPR001506">
    <property type="entry name" value="Peptidase_M12A"/>
</dbReference>
<feature type="binding site" evidence="2">
    <location>
        <position position="174"/>
    </location>
    <ligand>
        <name>Zn(2+)</name>
        <dbReference type="ChEBI" id="CHEBI:29105"/>
        <note>catalytic</note>
    </ligand>
</feature>
<protein>
    <recommendedName>
        <fullName evidence="3">Metalloendopeptidase</fullName>
        <ecNumber evidence="3">3.4.24.-</ecNumber>
    </recommendedName>
</protein>
<dbReference type="InterPro" id="IPR034035">
    <property type="entry name" value="Astacin-like_dom"/>
</dbReference>
<evidence type="ECO:0000256" key="2">
    <source>
        <dbReference type="PROSITE-ProRule" id="PRU01211"/>
    </source>
</evidence>
<dbReference type="Gene3D" id="3.40.390.10">
    <property type="entry name" value="Collagenase (Catalytic Domain)"/>
    <property type="match status" value="1"/>
</dbReference>
<evidence type="ECO:0000256" key="1">
    <source>
        <dbReference type="ARBA" id="ARBA00023157"/>
    </source>
</evidence>
<feature type="active site" evidence="2">
    <location>
        <position position="165"/>
    </location>
</feature>
<keyword evidence="2 3" id="KW-0645">Protease</keyword>
<dbReference type="InterPro" id="IPR006026">
    <property type="entry name" value="Peptidase_Metallo"/>
</dbReference>
<dbReference type="InterPro" id="IPR024079">
    <property type="entry name" value="MetalloPept_cat_dom_sf"/>
</dbReference>
<evidence type="ECO:0000313" key="5">
    <source>
        <dbReference type="Proteomes" id="UP000492821"/>
    </source>
</evidence>
<feature type="signal peptide" evidence="3">
    <location>
        <begin position="1"/>
        <end position="22"/>
    </location>
</feature>